<gene>
    <name evidence="5" type="ORF">OSCT_2883</name>
</gene>
<evidence type="ECO:0000256" key="2">
    <source>
        <dbReference type="PIRSR" id="PIRSR039026-1"/>
    </source>
</evidence>
<dbReference type="STRING" id="765420.OSCT_2883"/>
<dbReference type="PANTHER" id="PTHR33376">
    <property type="match status" value="1"/>
</dbReference>
<dbReference type="PIRSF" id="PIRSF039026">
    <property type="entry name" value="SiaP"/>
    <property type="match status" value="1"/>
</dbReference>
<keyword evidence="6" id="KW-1185">Reference proteome</keyword>
<dbReference type="PANTHER" id="PTHR33376:SF5">
    <property type="entry name" value="EXTRACYTOPLASMIC SOLUTE RECEPTOR PROTEIN"/>
    <property type="match status" value="1"/>
</dbReference>
<dbReference type="GO" id="GO:0055085">
    <property type="term" value="P:transmembrane transport"/>
    <property type="evidence" value="ECO:0007669"/>
    <property type="project" value="InterPro"/>
</dbReference>
<name>E1IHU5_9CHLR</name>
<sequence>MGGLGMTLAACSNAPAASPTAGTEATTGTATGPTAVQSQAPAQSSSLPAVEWRMGTSWPVALDTIFGGVTQMTDRIAELSNGMFKITPFPAGELFPGTEVIQNVSQGAVEIGHSALYYYMGLNPAFAIGTTLPFGLTAQQHNSWLYYGGGNEAMDKVGVDFNITMFPAGNTAAQMGGWFRKEINTVADMNGLKMRIPGLGGKVMERLGVVTQTIAAGEIFQSLSTGAIDAAEWVGPYDDEKLGLPDAAQYYYSPGWWEPGPALHTIVNSDAFNTLPKEYQTYMRLASLELNLSMMARYDALNNDALERILSGGKVEWKVYSDEIMVAAQKAAFEIYAETSAATPIFKEIFDQWILFRKKVQKWHHVNELPFNNFVKNYPV</sequence>
<reference evidence="5 6" key="1">
    <citation type="journal article" date="2011" name="J. Bacteriol.">
        <title>Draft genome sequence of the anoxygenic filamentous phototrophic bacterium Oscillochloris trichoides subsp. DG-6.</title>
        <authorList>
            <person name="Kuznetsov B.B."/>
            <person name="Ivanovsky R.N."/>
            <person name="Keppen O.I."/>
            <person name="Sukhacheva M.V."/>
            <person name="Bumazhkin B.K."/>
            <person name="Patutina E.O."/>
            <person name="Beletsky A.V."/>
            <person name="Mardanov A.V."/>
            <person name="Baslerov R.V."/>
            <person name="Panteleeva A.N."/>
            <person name="Kolganova T.V."/>
            <person name="Ravin N.V."/>
            <person name="Skryabin K.G."/>
        </authorList>
    </citation>
    <scope>NUCLEOTIDE SEQUENCE [LARGE SCALE GENOMIC DNA]</scope>
    <source>
        <strain evidence="5 6">DG-6</strain>
    </source>
</reference>
<dbReference type="Proteomes" id="UP000054010">
    <property type="component" value="Unassembled WGS sequence"/>
</dbReference>
<accession>E1IHU5</accession>
<dbReference type="eggNOG" id="COG4663">
    <property type="taxonomic scope" value="Bacteria"/>
</dbReference>
<evidence type="ECO:0000313" key="5">
    <source>
        <dbReference type="EMBL" id="EFO79220.1"/>
    </source>
</evidence>
<keyword evidence="3" id="KW-0479">Metal-binding</keyword>
<feature type="binding site" evidence="2">
    <location>
        <position position="195"/>
    </location>
    <ligand>
        <name>substrate</name>
    </ligand>
</feature>
<evidence type="ECO:0000256" key="1">
    <source>
        <dbReference type="ARBA" id="ARBA00022729"/>
    </source>
</evidence>
<feature type="binding site" evidence="2">
    <location>
        <position position="174"/>
    </location>
    <ligand>
        <name>substrate</name>
    </ligand>
</feature>
<dbReference type="EMBL" id="ADVR01000120">
    <property type="protein sequence ID" value="EFO79220.1"/>
    <property type="molecule type" value="Genomic_DNA"/>
</dbReference>
<feature type="binding site" evidence="3">
    <location>
        <position position="258"/>
    </location>
    <ligand>
        <name>substrate</name>
    </ligand>
</feature>
<organism evidence="5 6">
    <name type="scientific">Oscillochloris trichoides DG-6</name>
    <dbReference type="NCBI Taxonomy" id="765420"/>
    <lineage>
        <taxon>Bacteria</taxon>
        <taxon>Bacillati</taxon>
        <taxon>Chloroflexota</taxon>
        <taxon>Chloroflexia</taxon>
        <taxon>Chloroflexales</taxon>
        <taxon>Chloroflexineae</taxon>
        <taxon>Oscillochloridaceae</taxon>
        <taxon>Oscillochloris</taxon>
    </lineage>
</organism>
<feature type="binding site" evidence="3">
    <location>
        <position position="232"/>
    </location>
    <ligand>
        <name>substrate</name>
    </ligand>
</feature>
<dbReference type="InterPro" id="IPR038404">
    <property type="entry name" value="TRAP_DctP_sf"/>
</dbReference>
<feature type="region of interest" description="Disordered" evidence="4">
    <location>
        <begin position="15"/>
        <end position="46"/>
    </location>
</feature>
<dbReference type="GO" id="GO:0046872">
    <property type="term" value="F:metal ion binding"/>
    <property type="evidence" value="ECO:0007669"/>
    <property type="project" value="UniProtKB-KW"/>
</dbReference>
<comment type="caution">
    <text evidence="5">The sequence shown here is derived from an EMBL/GenBank/DDBJ whole genome shotgun (WGS) entry which is preliminary data.</text>
</comment>
<evidence type="ECO:0000313" key="6">
    <source>
        <dbReference type="Proteomes" id="UP000054010"/>
    </source>
</evidence>
<dbReference type="InterPro" id="IPR018389">
    <property type="entry name" value="DctP_fam"/>
</dbReference>
<dbReference type="InterPro" id="IPR026289">
    <property type="entry name" value="SBP_TakP-like"/>
</dbReference>
<keyword evidence="1" id="KW-0732">Signal</keyword>
<dbReference type="HOGENOM" id="CLU_036176_0_1_0"/>
<dbReference type="AlphaFoldDB" id="E1IHU5"/>
<proteinExistence type="predicted"/>
<dbReference type="GO" id="GO:0031317">
    <property type="term" value="C:tripartite ATP-independent periplasmic transporter complex"/>
    <property type="evidence" value="ECO:0007669"/>
    <property type="project" value="InterPro"/>
</dbReference>
<evidence type="ECO:0000256" key="4">
    <source>
        <dbReference type="SAM" id="MobiDB-lite"/>
    </source>
</evidence>
<dbReference type="Gene3D" id="3.40.190.10">
    <property type="entry name" value="Periplasmic binding protein-like II"/>
    <property type="match status" value="1"/>
</dbReference>
<evidence type="ECO:0000256" key="3">
    <source>
        <dbReference type="PIRSR" id="PIRSR039026-2"/>
    </source>
</evidence>
<dbReference type="Pfam" id="PF03480">
    <property type="entry name" value="DctP"/>
    <property type="match status" value="1"/>
</dbReference>
<protein>
    <submittedName>
        <fullName evidence="5">TRAP dicarboxylate transporter-DctP subunit</fullName>
    </submittedName>
</protein>
<dbReference type="Gene3D" id="3.40.190.170">
    <property type="entry name" value="Bacterial extracellular solute-binding protein, family 7"/>
    <property type="match status" value="1"/>
</dbReference>
<feature type="binding site" evidence="3">
    <location>
        <position position="233"/>
    </location>
    <ligand>
        <name>Na(+)</name>
        <dbReference type="ChEBI" id="CHEBI:29101"/>
    </ligand>
</feature>